<protein>
    <submittedName>
        <fullName evidence="1">PAS domain S-box-containing protein</fullName>
    </submittedName>
</protein>
<dbReference type="Proteomes" id="UP000592780">
    <property type="component" value="Unassembled WGS sequence"/>
</dbReference>
<dbReference type="SUPFAM" id="SSF55785">
    <property type="entry name" value="PYP-like sensor domain (PAS domain)"/>
    <property type="match status" value="1"/>
</dbReference>
<dbReference type="EMBL" id="JACHDD010000002">
    <property type="protein sequence ID" value="MBB5423398.1"/>
    <property type="molecule type" value="Genomic_DNA"/>
</dbReference>
<evidence type="ECO:0000313" key="2">
    <source>
        <dbReference type="Proteomes" id="UP000592780"/>
    </source>
</evidence>
<proteinExistence type="predicted"/>
<reference evidence="1 2" key="1">
    <citation type="submission" date="2020-08" db="EMBL/GenBank/DDBJ databases">
        <title>Genomic Encyclopedia of Type Strains, Phase IV (KMG-V): Genome sequencing to study the core and pangenomes of soil and plant-associated prokaryotes.</title>
        <authorList>
            <person name="Whitman W."/>
        </authorList>
    </citation>
    <scope>NUCLEOTIDE SEQUENCE [LARGE SCALE GENOMIC DNA]</scope>
    <source>
        <strain evidence="1 2">JPY158</strain>
    </source>
</reference>
<comment type="caution">
    <text evidence="1">The sequence shown here is derived from an EMBL/GenBank/DDBJ whole genome shotgun (WGS) entry which is preliminary data.</text>
</comment>
<dbReference type="InterPro" id="IPR035965">
    <property type="entry name" value="PAS-like_dom_sf"/>
</dbReference>
<name>A0A6I1QB69_PARAM</name>
<dbReference type="InterPro" id="IPR013978">
    <property type="entry name" value="MEKHLA"/>
</dbReference>
<dbReference type="Pfam" id="PF08670">
    <property type="entry name" value="MEKHLA"/>
    <property type="match status" value="1"/>
</dbReference>
<gene>
    <name evidence="1" type="ORF">HDG40_001540</name>
</gene>
<keyword evidence="2" id="KW-1185">Reference proteome</keyword>
<dbReference type="OrthoDB" id="9794448at2"/>
<evidence type="ECO:0000313" key="1">
    <source>
        <dbReference type="EMBL" id="MBB5423398.1"/>
    </source>
</evidence>
<dbReference type="AlphaFoldDB" id="A0A6I1QB69"/>
<organism evidence="1 2">
    <name type="scientific">Paraburkholderia atlantica</name>
    <dbReference type="NCBI Taxonomy" id="2654982"/>
    <lineage>
        <taxon>Bacteria</taxon>
        <taxon>Pseudomonadati</taxon>
        <taxon>Pseudomonadota</taxon>
        <taxon>Betaproteobacteria</taxon>
        <taxon>Burkholderiales</taxon>
        <taxon>Burkholderiaceae</taxon>
        <taxon>Paraburkholderia</taxon>
    </lineage>
</organism>
<dbReference type="InterPro" id="IPR000014">
    <property type="entry name" value="PAS"/>
</dbReference>
<dbReference type="NCBIfam" id="TIGR00229">
    <property type="entry name" value="sensory_box"/>
    <property type="match status" value="1"/>
</dbReference>
<dbReference type="Gene3D" id="3.30.450.20">
    <property type="entry name" value="PAS domain"/>
    <property type="match status" value="1"/>
</dbReference>
<sequence length="152" mass="17450">MIPLNRNPSFYQLLSDSYARLVGQRLVPHVMPVAEATEWLYETAPFAVLAHNTDPDPVFIYGNKAAQRRFGYSWSEITTLPSRLSAEAPNREERQQFLERVQRLGYETDYKGVRVTKSGERFIIEQATLWQLLDADGTLHGQAVIIPRTRDI</sequence>
<accession>A0A6I1QB69</accession>
<dbReference type="RefSeq" id="WP_018434838.1">
    <property type="nucleotide sequence ID" value="NZ_JACHDD010000002.1"/>
</dbReference>